<feature type="region of interest" description="Disordered" evidence="6">
    <location>
        <begin position="244"/>
        <end position="366"/>
    </location>
</feature>
<dbReference type="PANTHER" id="PTHR31221:SF334">
    <property type="entry name" value="WRKY TRANSCRIPTION FACTOR 57-RELATED"/>
    <property type="match status" value="1"/>
</dbReference>
<protein>
    <recommendedName>
        <fullName evidence="7">WRKY domain-containing protein</fullName>
    </recommendedName>
</protein>
<dbReference type="Pfam" id="PF03106">
    <property type="entry name" value="WRKY"/>
    <property type="match status" value="1"/>
</dbReference>
<dbReference type="SUPFAM" id="SSF118290">
    <property type="entry name" value="WRKY DNA-binding domain"/>
    <property type="match status" value="1"/>
</dbReference>
<evidence type="ECO:0000256" key="6">
    <source>
        <dbReference type="SAM" id="MobiDB-lite"/>
    </source>
</evidence>
<reference evidence="8" key="1">
    <citation type="submission" date="2024-02" db="EMBL/GenBank/DDBJ databases">
        <authorList>
            <consortium name="ELIXIR-Norway"/>
            <consortium name="Elixir Norway"/>
        </authorList>
    </citation>
    <scope>NUCLEOTIDE SEQUENCE</scope>
</reference>
<dbReference type="SMART" id="SM00774">
    <property type="entry name" value="WRKY"/>
    <property type="match status" value="1"/>
</dbReference>
<evidence type="ECO:0000256" key="5">
    <source>
        <dbReference type="ARBA" id="ARBA00023242"/>
    </source>
</evidence>
<dbReference type="PANTHER" id="PTHR31221">
    <property type="entry name" value="WRKY TRANSCRIPTION FACTOR PROTEIN 1-RELATED"/>
    <property type="match status" value="1"/>
</dbReference>
<evidence type="ECO:0000256" key="4">
    <source>
        <dbReference type="ARBA" id="ARBA00023163"/>
    </source>
</evidence>
<feature type="domain" description="WRKY" evidence="7">
    <location>
        <begin position="394"/>
        <end position="459"/>
    </location>
</feature>
<feature type="compositionally biased region" description="Polar residues" evidence="6">
    <location>
        <begin position="258"/>
        <end position="273"/>
    </location>
</feature>
<keyword evidence="3" id="KW-0238">DNA-binding</keyword>
<evidence type="ECO:0000313" key="8">
    <source>
        <dbReference type="EMBL" id="CAK9279238.1"/>
    </source>
</evidence>
<keyword evidence="5" id="KW-0539">Nucleus</keyword>
<feature type="compositionally biased region" description="Low complexity" evidence="6">
    <location>
        <begin position="274"/>
        <end position="288"/>
    </location>
</feature>
<dbReference type="InterPro" id="IPR044810">
    <property type="entry name" value="WRKY_plant"/>
</dbReference>
<proteinExistence type="predicted"/>
<dbReference type="Gene3D" id="2.20.25.80">
    <property type="entry name" value="WRKY domain"/>
    <property type="match status" value="1"/>
</dbReference>
<dbReference type="InterPro" id="IPR003657">
    <property type="entry name" value="WRKY_dom"/>
</dbReference>
<dbReference type="PROSITE" id="PS50811">
    <property type="entry name" value="WRKY"/>
    <property type="match status" value="1"/>
</dbReference>
<feature type="compositionally biased region" description="Acidic residues" evidence="6">
    <location>
        <begin position="342"/>
        <end position="355"/>
    </location>
</feature>
<evidence type="ECO:0000256" key="1">
    <source>
        <dbReference type="ARBA" id="ARBA00004123"/>
    </source>
</evidence>
<dbReference type="EMBL" id="OZ020104">
    <property type="protein sequence ID" value="CAK9279238.1"/>
    <property type="molecule type" value="Genomic_DNA"/>
</dbReference>
<comment type="subcellular location">
    <subcellularLocation>
        <location evidence="1">Nucleus</location>
    </subcellularLocation>
</comment>
<dbReference type="Proteomes" id="UP001497444">
    <property type="component" value="Chromosome 9"/>
</dbReference>
<evidence type="ECO:0000259" key="7">
    <source>
        <dbReference type="PROSITE" id="PS50811"/>
    </source>
</evidence>
<name>A0ABP0XNC8_9BRYO</name>
<organism evidence="8 9">
    <name type="scientific">Sphagnum jensenii</name>
    <dbReference type="NCBI Taxonomy" id="128206"/>
    <lineage>
        <taxon>Eukaryota</taxon>
        <taxon>Viridiplantae</taxon>
        <taxon>Streptophyta</taxon>
        <taxon>Embryophyta</taxon>
        <taxon>Bryophyta</taxon>
        <taxon>Sphagnophytina</taxon>
        <taxon>Sphagnopsida</taxon>
        <taxon>Sphagnales</taxon>
        <taxon>Sphagnaceae</taxon>
        <taxon>Sphagnum</taxon>
    </lineage>
</organism>
<evidence type="ECO:0000256" key="2">
    <source>
        <dbReference type="ARBA" id="ARBA00023015"/>
    </source>
</evidence>
<gene>
    <name evidence="8" type="ORF">CSSPJE1EN1_LOCUS24716</name>
</gene>
<keyword evidence="2" id="KW-0805">Transcription regulation</keyword>
<dbReference type="InterPro" id="IPR036576">
    <property type="entry name" value="WRKY_dom_sf"/>
</dbReference>
<evidence type="ECO:0000313" key="9">
    <source>
        <dbReference type="Proteomes" id="UP001497444"/>
    </source>
</evidence>
<keyword evidence="9" id="KW-1185">Reference proteome</keyword>
<accession>A0ABP0XNC8</accession>
<sequence>MEGSNGHGQELAGQRSYMERILRSLHAGHEDPPRESSNLLEEPSVLRGQPAAAFYTGTNTCENLSSQADRYSTEQHQLSITSGTSMWPEYCSDFSTLVEESLELQPMVMSYDLRSIDTNNITPSRSVTASCPASFPSFVDPLAADTIIRSHGMMLHQFQSAPGLTSSVAGEDCNLIKAAGEQEHELSWVDFDDGLNSAMMMSQEVEAAASTHKPLPSDQMSSLVPASCDQNMLVGKKIWRNSQPDFAASHGSHETVNTRRGTSSTKQLPGTPNSDQSLSSSVSDGSPDWTTNSGSTIQQQQQQQKEQELQLVGCDAVDESGKTTTSQADGGAGVEKGAAAAVDEEEEEEEEEGGEDQNKTCKTKKQLHSPILRARKKGQMKRVKQPKHCIKTRTDVEIMDDNFKWRKYGQKAVKNSPYPRNYYRCSTQNCPVRKRVERCADDPGFVLTTYEGTHTHQSPAFARLPIGAYFGGFGQPFMDPLSQAAYIHSLGTSAASLLPLFAQRDLTCNPNYVGSLSSSMLSHREALNSYYSRIGTIPPPSIISASQQFGGGQLIDPLLVKLQHMEYNLRSETQNSVSGTQSEMQSPQAGPMIDFSTHPSSRSQPMLQDASPQVWEAVRATQGRIAEAAALQQFDDNKFIEPAKLWSSGQDFVGGRDGLLRPPTTTLCRSLQAGCRTDEGLLEDMIRPALPRYGLR</sequence>
<keyword evidence="4" id="KW-0804">Transcription</keyword>
<evidence type="ECO:0000256" key="3">
    <source>
        <dbReference type="ARBA" id="ARBA00023125"/>
    </source>
</evidence>